<reference evidence="2 3" key="1">
    <citation type="submission" date="2016-12" db="EMBL/GenBank/DDBJ databases">
        <title>The genomes of Aspergillus section Nigri reveals drivers in fungal speciation.</title>
        <authorList>
            <consortium name="DOE Joint Genome Institute"/>
            <person name="Vesth T.C."/>
            <person name="Nybo J."/>
            <person name="Theobald S."/>
            <person name="Brandl J."/>
            <person name="Frisvad J.C."/>
            <person name="Nielsen K.F."/>
            <person name="Lyhne E.K."/>
            <person name="Kogle M.E."/>
            <person name="Kuo A."/>
            <person name="Riley R."/>
            <person name="Clum A."/>
            <person name="Nolan M."/>
            <person name="Lipzen A."/>
            <person name="Salamov A."/>
            <person name="Henrissat B."/>
            <person name="Wiebenga A."/>
            <person name="De Vries R.P."/>
            <person name="Grigoriev I.V."/>
            <person name="Mortensen U.H."/>
            <person name="Andersen M.R."/>
            <person name="Baker S.E."/>
        </authorList>
    </citation>
    <scope>NUCLEOTIDE SEQUENCE [LARGE SCALE GENOMIC DNA]</scope>
    <source>
        <strain evidence="2 3">CBS 121591</strain>
    </source>
</reference>
<dbReference type="VEuPathDB" id="FungiDB:BO82DRAFT_37729"/>
<keyword evidence="3" id="KW-1185">Reference proteome</keyword>
<dbReference type="GeneID" id="37140310"/>
<accession>A0A319CIJ1</accession>
<dbReference type="EMBL" id="KZ821688">
    <property type="protein sequence ID" value="PYH83621.1"/>
    <property type="molecule type" value="Genomic_DNA"/>
</dbReference>
<dbReference type="RefSeq" id="XP_025493821.1">
    <property type="nucleotide sequence ID" value="XM_025637568.1"/>
</dbReference>
<evidence type="ECO:0000256" key="1">
    <source>
        <dbReference type="SAM" id="SignalP"/>
    </source>
</evidence>
<protein>
    <submittedName>
        <fullName evidence="2">Uncharacterized protein</fullName>
    </submittedName>
</protein>
<name>A0A319CIJ1_9EURO</name>
<sequence length="145" mass="15965">MCLMCSLCTCKLLLLCRLCTPHVGGTALRDCWNDGYMYNTYCSCVSFGTGQVFSCLLGGVWASPGGADKSSLHALLHGFSLFFGTCLPLVNTGMGSNRGTSRNLSTNLGYLYRPNNRSYRCIHDYHKSKQCFNSRTDQVPSFPCT</sequence>
<keyword evidence="1" id="KW-0732">Signal</keyword>
<dbReference type="Proteomes" id="UP000248340">
    <property type="component" value="Unassembled WGS sequence"/>
</dbReference>
<dbReference type="AlphaFoldDB" id="A0A319CIJ1"/>
<evidence type="ECO:0000313" key="2">
    <source>
        <dbReference type="EMBL" id="PYH83621.1"/>
    </source>
</evidence>
<feature type="chain" id="PRO_5016292813" evidence="1">
    <location>
        <begin position="26"/>
        <end position="145"/>
    </location>
</feature>
<feature type="signal peptide" evidence="1">
    <location>
        <begin position="1"/>
        <end position="25"/>
    </location>
</feature>
<proteinExistence type="predicted"/>
<evidence type="ECO:0000313" key="3">
    <source>
        <dbReference type="Proteomes" id="UP000248340"/>
    </source>
</evidence>
<gene>
    <name evidence="2" type="ORF">BO82DRAFT_37729</name>
</gene>
<organism evidence="2 3">
    <name type="scientific">Aspergillus uvarum CBS 121591</name>
    <dbReference type="NCBI Taxonomy" id="1448315"/>
    <lineage>
        <taxon>Eukaryota</taxon>
        <taxon>Fungi</taxon>
        <taxon>Dikarya</taxon>
        <taxon>Ascomycota</taxon>
        <taxon>Pezizomycotina</taxon>
        <taxon>Eurotiomycetes</taxon>
        <taxon>Eurotiomycetidae</taxon>
        <taxon>Eurotiales</taxon>
        <taxon>Aspergillaceae</taxon>
        <taxon>Aspergillus</taxon>
        <taxon>Aspergillus subgen. Circumdati</taxon>
    </lineage>
</organism>